<comment type="subcellular location">
    <subcellularLocation>
        <location evidence="1 7">Nucleus</location>
    </subcellularLocation>
</comment>
<dbReference type="InterPro" id="IPR036277">
    <property type="entry name" value="SMC_hinge_sf"/>
</dbReference>
<feature type="coiled-coil region" evidence="8">
    <location>
        <begin position="801"/>
        <end position="910"/>
    </location>
</feature>
<dbReference type="GO" id="GO:0005524">
    <property type="term" value="F:ATP binding"/>
    <property type="evidence" value="ECO:0007669"/>
    <property type="project" value="InterPro"/>
</dbReference>
<evidence type="ECO:0000313" key="13">
    <source>
        <dbReference type="WBParaSite" id="HPBE_0001723201-mRNA-1"/>
    </source>
</evidence>
<dbReference type="InterPro" id="IPR024704">
    <property type="entry name" value="SMC"/>
</dbReference>
<dbReference type="GO" id="GO:0005634">
    <property type="term" value="C:nucleus"/>
    <property type="evidence" value="ECO:0007669"/>
    <property type="project" value="UniProtKB-SubCell"/>
</dbReference>
<protein>
    <recommendedName>
        <fullName evidence="7">Structural maintenance of chromosomes protein</fullName>
    </recommendedName>
</protein>
<dbReference type="Proteomes" id="UP000050761">
    <property type="component" value="Unassembled WGS sequence"/>
</dbReference>
<evidence type="ECO:0000256" key="7">
    <source>
        <dbReference type="PIRNR" id="PIRNR005719"/>
    </source>
</evidence>
<dbReference type="SMART" id="SM00968">
    <property type="entry name" value="SMC_hinge"/>
    <property type="match status" value="1"/>
</dbReference>
<evidence type="ECO:0000256" key="5">
    <source>
        <dbReference type="ARBA" id="ARBA00023242"/>
    </source>
</evidence>
<dbReference type="OrthoDB" id="413649at2759"/>
<feature type="compositionally biased region" description="Acidic residues" evidence="9">
    <location>
        <begin position="949"/>
        <end position="958"/>
    </location>
</feature>
<evidence type="ECO:0000259" key="10">
    <source>
        <dbReference type="SMART" id="SM00968"/>
    </source>
</evidence>
<reference evidence="13" key="2">
    <citation type="submission" date="2019-09" db="UniProtKB">
        <authorList>
            <consortium name="WormBaseParasite"/>
        </authorList>
    </citation>
    <scope>IDENTIFICATION</scope>
</reference>
<reference evidence="11 12" key="1">
    <citation type="submission" date="2018-11" db="EMBL/GenBank/DDBJ databases">
        <authorList>
            <consortium name="Pathogen Informatics"/>
        </authorList>
    </citation>
    <scope>NUCLEOTIDE SEQUENCE [LARGE SCALE GENOMIC DNA]</scope>
</reference>
<name>A0A183G6B7_HELPZ</name>
<accession>A0A3P8A501</accession>
<evidence type="ECO:0000256" key="9">
    <source>
        <dbReference type="SAM" id="MobiDB-lite"/>
    </source>
</evidence>
<dbReference type="SUPFAM" id="SSF52540">
    <property type="entry name" value="P-loop containing nucleoside triphosphate hydrolases"/>
    <property type="match status" value="1"/>
</dbReference>
<dbReference type="GO" id="GO:0008278">
    <property type="term" value="C:cohesin complex"/>
    <property type="evidence" value="ECO:0007669"/>
    <property type="project" value="TreeGrafter"/>
</dbReference>
<evidence type="ECO:0000313" key="12">
    <source>
        <dbReference type="Proteomes" id="UP000050761"/>
    </source>
</evidence>
<evidence type="ECO:0000256" key="1">
    <source>
        <dbReference type="ARBA" id="ARBA00004123"/>
    </source>
</evidence>
<keyword evidence="6" id="KW-0131">Cell cycle</keyword>
<keyword evidence="3" id="KW-0498">Mitosis</keyword>
<evidence type="ECO:0000256" key="8">
    <source>
        <dbReference type="SAM" id="Coils"/>
    </source>
</evidence>
<dbReference type="Gene3D" id="3.30.70.1620">
    <property type="match status" value="1"/>
</dbReference>
<feature type="compositionally biased region" description="Basic and acidic residues" evidence="9">
    <location>
        <begin position="160"/>
        <end position="169"/>
    </location>
</feature>
<organism evidence="12 13">
    <name type="scientific">Heligmosomoides polygyrus</name>
    <name type="common">Parasitic roundworm</name>
    <dbReference type="NCBI Taxonomy" id="6339"/>
    <lineage>
        <taxon>Eukaryota</taxon>
        <taxon>Metazoa</taxon>
        <taxon>Ecdysozoa</taxon>
        <taxon>Nematoda</taxon>
        <taxon>Chromadorea</taxon>
        <taxon>Rhabditida</taxon>
        <taxon>Rhabditina</taxon>
        <taxon>Rhabditomorpha</taxon>
        <taxon>Strongyloidea</taxon>
        <taxon>Heligmosomidae</taxon>
        <taxon>Heligmosomoides</taxon>
    </lineage>
</organism>
<evidence type="ECO:0000256" key="4">
    <source>
        <dbReference type="ARBA" id="ARBA00023054"/>
    </source>
</evidence>
<dbReference type="Pfam" id="PF02463">
    <property type="entry name" value="SMC_N"/>
    <property type="match status" value="2"/>
</dbReference>
<dbReference type="FunFam" id="1.20.1060.20:FF:000001">
    <property type="entry name" value="Structural maintenance of chromosomes 1A"/>
    <property type="match status" value="1"/>
</dbReference>
<feature type="compositionally biased region" description="Polar residues" evidence="9">
    <location>
        <begin position="960"/>
        <end position="971"/>
    </location>
</feature>
<proteinExistence type="inferred from homology"/>
<evidence type="ECO:0000313" key="11">
    <source>
        <dbReference type="EMBL" id="VDP08292.1"/>
    </source>
</evidence>
<dbReference type="PIRSF" id="PIRSF005719">
    <property type="entry name" value="SMC"/>
    <property type="match status" value="1"/>
</dbReference>
<dbReference type="InterPro" id="IPR027417">
    <property type="entry name" value="P-loop_NTPase"/>
</dbReference>
<comment type="similarity">
    <text evidence="7">Belongs to the SMC family.</text>
</comment>
<dbReference type="AlphaFoldDB" id="A0A183G6B7"/>
<evidence type="ECO:0000256" key="3">
    <source>
        <dbReference type="ARBA" id="ARBA00022776"/>
    </source>
</evidence>
<keyword evidence="2" id="KW-0132">Cell division</keyword>
<dbReference type="InterPro" id="IPR003395">
    <property type="entry name" value="RecF/RecN/SMC_N"/>
</dbReference>
<dbReference type="PANTHER" id="PTHR18937">
    <property type="entry name" value="STRUCTURAL MAINTENANCE OF CHROMOSOMES SMC FAMILY MEMBER"/>
    <property type="match status" value="1"/>
</dbReference>
<sequence length="1216" mass="140427">MGVLHTLDLENFKSYKGKQVIGPFKRFTAIIGPNGSGKSNLMDAISFVLGEKATSLRDLIHGAPIGKPVSNRCSVTLNYKEDDGRLRSFTRSVTGAGSEFRVDGKGQIESIAMKNPKERTALFEEISRSCELQQEYDRLKAELQKAEDDAQQNMNKRRGIAQEKREAKLERDEAEKYQHMKDELAAKQRQLYLLELFYCERHGKQAQEELASKKKQVAELEAAKSQTDEQVSEKQKLVKKAQRDNHKLEKEIADKEREISHQRPLYVQVKQEVLHVRTKLETSSKTLTAAQKLAEKNEEQVQNLENTAKELERKRAECEAELETQSQELQLHLSEEQINEYVSLKREAGKRSGLMDMQLNSMRQEHETDRSSKVNEERRMKAWQEKIKNKKQEIERLKKQIEYLAENAEQQKVVLQDEKANLVTMEKQVKESKEKLEKVSVELSEINKQLSDASGDSAESERVRRRNEAIENLKRVFPDKIHGRLVDLCQPSHKRFNLAVTKVLQKHMMSIVCDTEETARDAIMYLKEQRYPPETFLPHHGLDVHPINEKLRELTHPKGVKLVYDVIQCNHPAARKALQFASGNALICETAEDARTLAYGSAGGDRYKAVALDGTMFQQSGVIGGGSQELKLRAKKWDENALKHLRERRAQLQEESNTLHKTRRKELDVEMQRNKLTSVEYRLKNMQLEKQKCEKDTLNKLTFELESLESELSVIPPKIEEIEERMMEREREIKKMEEKSNAVADDPKIEEIEERMMEREREIKKMEEKSNAVADDVFGNFCKRVGIRNIREYEEREMRFHQERADRMREFDNELDRVRNEIEYLRSEDKNRKVKQEKDKVKHLDKELEALMKKETKEGKVLTRLEKEMEDLKVAAMEKKTEQEAYEAELAVVKKDAQAAQRDVTSAEKAVLALESVVGRKHADRHALLHAAKINQIEIPLTSGSLSDVDAEDDEDGDGTQPSNSNNLSQEQIEREALIKVNYRQLPESLKDLKDEEEVKRHVERMNKEINEAQATLSRLNAPNLKASQRMEEVKEREAETTEECEVARKKARKIRGYFEKVKTERYRKFQECFEPVSQKIDEIYKALSRNASAQAFLGADNMEEPYLEGIQYNCVAPGKRFRPMDNLSGGEKTVAALALLFAMHARNPSPFFVLDEIDAALDNTNIGKVSSFICESARSDIQIIIISLKEEFYNKLFKEVHLCLLVTNQCPVVEL</sequence>
<accession>A0A183G6B7</accession>
<dbReference type="Gene3D" id="3.40.50.300">
    <property type="entry name" value="P-loop containing nucleotide triphosphate hydrolases"/>
    <property type="match status" value="2"/>
</dbReference>
<dbReference type="GO" id="GO:0003677">
    <property type="term" value="F:DNA binding"/>
    <property type="evidence" value="ECO:0007669"/>
    <property type="project" value="TreeGrafter"/>
</dbReference>
<dbReference type="SUPFAM" id="SSF75553">
    <property type="entry name" value="Smc hinge domain"/>
    <property type="match status" value="1"/>
</dbReference>
<feature type="region of interest" description="Disordered" evidence="9">
    <location>
        <begin position="148"/>
        <end position="169"/>
    </location>
</feature>
<dbReference type="GO" id="GO:0051301">
    <property type="term" value="P:cell division"/>
    <property type="evidence" value="ECO:0007669"/>
    <property type="project" value="UniProtKB-KW"/>
</dbReference>
<keyword evidence="4 8" id="KW-0175">Coiled coil</keyword>
<dbReference type="Gene3D" id="1.20.1060.20">
    <property type="match status" value="1"/>
</dbReference>
<feature type="coiled-coil region" evidence="8">
    <location>
        <begin position="373"/>
        <end position="449"/>
    </location>
</feature>
<dbReference type="GO" id="GO:0016887">
    <property type="term" value="F:ATP hydrolysis activity"/>
    <property type="evidence" value="ECO:0007669"/>
    <property type="project" value="InterPro"/>
</dbReference>
<evidence type="ECO:0000256" key="2">
    <source>
        <dbReference type="ARBA" id="ARBA00022618"/>
    </source>
</evidence>
<feature type="coiled-coil region" evidence="8">
    <location>
        <begin position="635"/>
        <end position="776"/>
    </location>
</feature>
<dbReference type="PANTHER" id="PTHR18937:SF12">
    <property type="entry name" value="STRUCTURAL MAINTENANCE OF CHROMOSOMES PROTEIN"/>
    <property type="match status" value="1"/>
</dbReference>
<dbReference type="Pfam" id="PF06470">
    <property type="entry name" value="SMC_hinge"/>
    <property type="match status" value="1"/>
</dbReference>
<dbReference type="EMBL" id="UZAH01029876">
    <property type="protein sequence ID" value="VDP08292.1"/>
    <property type="molecule type" value="Genomic_DNA"/>
</dbReference>
<dbReference type="InterPro" id="IPR010935">
    <property type="entry name" value="SMC_hinge"/>
</dbReference>
<feature type="coiled-coil region" evidence="8">
    <location>
        <begin position="993"/>
        <end position="1051"/>
    </location>
</feature>
<feature type="region of interest" description="Disordered" evidence="9">
    <location>
        <begin position="946"/>
        <end position="971"/>
    </location>
</feature>
<dbReference type="GO" id="GO:0007062">
    <property type="term" value="P:sister chromatid cohesion"/>
    <property type="evidence" value="ECO:0007669"/>
    <property type="project" value="TreeGrafter"/>
</dbReference>
<keyword evidence="12" id="KW-1185">Reference proteome</keyword>
<evidence type="ECO:0000256" key="6">
    <source>
        <dbReference type="ARBA" id="ARBA00023306"/>
    </source>
</evidence>
<dbReference type="WBParaSite" id="HPBE_0001723201-mRNA-1">
    <property type="protein sequence ID" value="HPBE_0001723201-mRNA-1"/>
    <property type="gene ID" value="HPBE_0001723201"/>
</dbReference>
<feature type="domain" description="SMC hinge" evidence="10">
    <location>
        <begin position="479"/>
        <end position="598"/>
    </location>
</feature>
<feature type="coiled-coil region" evidence="8">
    <location>
        <begin position="287"/>
        <end position="335"/>
    </location>
</feature>
<keyword evidence="5 7" id="KW-0539">Nucleus</keyword>
<gene>
    <name evidence="11" type="ORF">HPBE_LOCUS17231</name>
</gene>